<dbReference type="EMBL" id="KE525346">
    <property type="protein sequence ID" value="KFB49533.1"/>
    <property type="molecule type" value="Genomic_DNA"/>
</dbReference>
<sequence>MRDYPETERRGTLFLPDQLYDIFQPPQGFPTVVRGTSPFKLPFASPTFHTPLPQTRVRIRASTQTDTNTHTNTQTTCGLSMGLGKTQSASRTNLERKERFVLSKHSNNTSIFSYNLCFKSLDQLGNRIFPSRSLPSPAGGGAPNNPAGGGLT</sequence>
<proteinExistence type="predicted"/>
<reference evidence="3" key="2">
    <citation type="submission" date="2020-05" db="UniProtKB">
        <authorList>
            <consortium name="EnsemblMetazoa"/>
        </authorList>
    </citation>
    <scope>IDENTIFICATION</scope>
</reference>
<evidence type="ECO:0000313" key="3">
    <source>
        <dbReference type="EnsemblMetazoa" id="ASIC017739-PA"/>
    </source>
</evidence>
<gene>
    <name evidence="2" type="ORF">ZHAS_00017739</name>
</gene>
<dbReference type="EnsemblMetazoa" id="ASIC017739-RA">
    <property type="protein sequence ID" value="ASIC017739-PA"/>
    <property type="gene ID" value="ASIC017739"/>
</dbReference>
<evidence type="ECO:0000313" key="4">
    <source>
        <dbReference type="Proteomes" id="UP000030765"/>
    </source>
</evidence>
<keyword evidence="4" id="KW-1185">Reference proteome</keyword>
<organism evidence="2">
    <name type="scientific">Anopheles sinensis</name>
    <name type="common">Mosquito</name>
    <dbReference type="NCBI Taxonomy" id="74873"/>
    <lineage>
        <taxon>Eukaryota</taxon>
        <taxon>Metazoa</taxon>
        <taxon>Ecdysozoa</taxon>
        <taxon>Arthropoda</taxon>
        <taxon>Hexapoda</taxon>
        <taxon>Insecta</taxon>
        <taxon>Pterygota</taxon>
        <taxon>Neoptera</taxon>
        <taxon>Endopterygota</taxon>
        <taxon>Diptera</taxon>
        <taxon>Nematocera</taxon>
        <taxon>Culicoidea</taxon>
        <taxon>Culicidae</taxon>
        <taxon>Anophelinae</taxon>
        <taxon>Anopheles</taxon>
    </lineage>
</organism>
<accession>A0A084WH39</accession>
<feature type="compositionally biased region" description="Low complexity" evidence="1">
    <location>
        <begin position="64"/>
        <end position="76"/>
    </location>
</feature>
<dbReference type="Proteomes" id="UP000030765">
    <property type="component" value="Unassembled WGS sequence"/>
</dbReference>
<name>A0A084WH39_ANOSI</name>
<evidence type="ECO:0000256" key="1">
    <source>
        <dbReference type="SAM" id="MobiDB-lite"/>
    </source>
</evidence>
<feature type="region of interest" description="Disordered" evidence="1">
    <location>
        <begin position="132"/>
        <end position="152"/>
    </location>
</feature>
<evidence type="ECO:0000313" key="2">
    <source>
        <dbReference type="EMBL" id="KFB49533.1"/>
    </source>
</evidence>
<dbReference type="AlphaFoldDB" id="A0A084WH39"/>
<feature type="compositionally biased region" description="Gly residues" evidence="1">
    <location>
        <begin position="138"/>
        <end position="152"/>
    </location>
</feature>
<reference evidence="2 4" key="1">
    <citation type="journal article" date="2014" name="BMC Genomics">
        <title>Genome sequence of Anopheles sinensis provides insight into genetics basis of mosquito competence for malaria parasites.</title>
        <authorList>
            <person name="Zhou D."/>
            <person name="Zhang D."/>
            <person name="Ding G."/>
            <person name="Shi L."/>
            <person name="Hou Q."/>
            <person name="Ye Y."/>
            <person name="Xu Y."/>
            <person name="Zhou H."/>
            <person name="Xiong C."/>
            <person name="Li S."/>
            <person name="Yu J."/>
            <person name="Hong S."/>
            <person name="Yu X."/>
            <person name="Zou P."/>
            <person name="Chen C."/>
            <person name="Chang X."/>
            <person name="Wang W."/>
            <person name="Lv Y."/>
            <person name="Sun Y."/>
            <person name="Ma L."/>
            <person name="Shen B."/>
            <person name="Zhu C."/>
        </authorList>
    </citation>
    <scope>NUCLEOTIDE SEQUENCE [LARGE SCALE GENOMIC DNA]</scope>
</reference>
<protein>
    <submittedName>
        <fullName evidence="2 3">Uncharacterized protein</fullName>
    </submittedName>
</protein>
<feature type="region of interest" description="Disordered" evidence="1">
    <location>
        <begin position="64"/>
        <end position="91"/>
    </location>
</feature>
<dbReference type="VEuPathDB" id="VectorBase:ASIC017739"/>
<dbReference type="EMBL" id="ATLV01023783">
    <property type="status" value="NOT_ANNOTATED_CDS"/>
    <property type="molecule type" value="Genomic_DNA"/>
</dbReference>